<evidence type="ECO:0008006" key="3">
    <source>
        <dbReference type="Google" id="ProtNLM"/>
    </source>
</evidence>
<name>A0A9R1UL48_LACSA</name>
<evidence type="ECO:0000313" key="1">
    <source>
        <dbReference type="EMBL" id="KAJ0188873.1"/>
    </source>
</evidence>
<protein>
    <recommendedName>
        <fullName evidence="3">hAT-like transposase RNase-H fold domain-containing protein</fullName>
    </recommendedName>
</protein>
<gene>
    <name evidence="1" type="ORF">LSAT_V11C900461000</name>
</gene>
<dbReference type="InterPro" id="IPR052035">
    <property type="entry name" value="ZnF_BED_domain_contain"/>
</dbReference>
<dbReference type="PANTHER" id="PTHR46481:SF7">
    <property type="entry name" value="ZINC FINGER BED DOMAIN-CONTAINING PROTEIN RICESLEEPER 2-LIKE"/>
    <property type="match status" value="1"/>
</dbReference>
<organism evidence="1 2">
    <name type="scientific">Lactuca sativa</name>
    <name type="common">Garden lettuce</name>
    <dbReference type="NCBI Taxonomy" id="4236"/>
    <lineage>
        <taxon>Eukaryota</taxon>
        <taxon>Viridiplantae</taxon>
        <taxon>Streptophyta</taxon>
        <taxon>Embryophyta</taxon>
        <taxon>Tracheophyta</taxon>
        <taxon>Spermatophyta</taxon>
        <taxon>Magnoliopsida</taxon>
        <taxon>eudicotyledons</taxon>
        <taxon>Gunneridae</taxon>
        <taxon>Pentapetalae</taxon>
        <taxon>asterids</taxon>
        <taxon>campanulids</taxon>
        <taxon>Asterales</taxon>
        <taxon>Asteraceae</taxon>
        <taxon>Cichorioideae</taxon>
        <taxon>Cichorieae</taxon>
        <taxon>Lactucinae</taxon>
        <taxon>Lactuca</taxon>
    </lineage>
</organism>
<dbReference type="AlphaFoldDB" id="A0A9R1UL48"/>
<dbReference type="Proteomes" id="UP000235145">
    <property type="component" value="Unassembled WGS sequence"/>
</dbReference>
<sequence>MSKGEDIGHTLLTCLQEWGINNCMQTAIKYIRNSTQRIQRFKECMKELNVESKKFLCNDSLTQWNSTYELLNIALELEKVFDNFEVKGFLGNFELP</sequence>
<comment type="caution">
    <text evidence="1">The sequence shown here is derived from an EMBL/GenBank/DDBJ whole genome shotgun (WGS) entry which is preliminary data.</text>
</comment>
<keyword evidence="2" id="KW-1185">Reference proteome</keyword>
<dbReference type="EMBL" id="NBSK02000009">
    <property type="protein sequence ID" value="KAJ0188873.1"/>
    <property type="molecule type" value="Genomic_DNA"/>
</dbReference>
<proteinExistence type="predicted"/>
<evidence type="ECO:0000313" key="2">
    <source>
        <dbReference type="Proteomes" id="UP000235145"/>
    </source>
</evidence>
<accession>A0A9R1UL48</accession>
<dbReference type="PANTHER" id="PTHR46481">
    <property type="entry name" value="ZINC FINGER BED DOMAIN-CONTAINING PROTEIN 4"/>
    <property type="match status" value="1"/>
</dbReference>
<reference evidence="1 2" key="1">
    <citation type="journal article" date="2017" name="Nat. Commun.">
        <title>Genome assembly with in vitro proximity ligation data and whole-genome triplication in lettuce.</title>
        <authorList>
            <person name="Reyes-Chin-Wo S."/>
            <person name="Wang Z."/>
            <person name="Yang X."/>
            <person name="Kozik A."/>
            <person name="Arikit S."/>
            <person name="Song C."/>
            <person name="Xia L."/>
            <person name="Froenicke L."/>
            <person name="Lavelle D.O."/>
            <person name="Truco M.J."/>
            <person name="Xia R."/>
            <person name="Zhu S."/>
            <person name="Xu C."/>
            <person name="Xu H."/>
            <person name="Xu X."/>
            <person name="Cox K."/>
            <person name="Korf I."/>
            <person name="Meyers B.C."/>
            <person name="Michelmore R.W."/>
        </authorList>
    </citation>
    <scope>NUCLEOTIDE SEQUENCE [LARGE SCALE GENOMIC DNA]</scope>
    <source>
        <strain evidence="2">cv. Salinas</strain>
        <tissue evidence="1">Seedlings</tissue>
    </source>
</reference>